<keyword evidence="2" id="KW-1185">Reference proteome</keyword>
<sequence length="132" mass="14300">MQLQGADKNLSGSIEEFFRGLADVLLLPGHENGKGLGLGAKCLHQLFLVDAGGGTVDLISYEILSKEPFSVREAVRGDGDLCGGVFLDEAFVNFIKDKVGSEAWHNVPEAEARKALNNDWENNIKTAFHGQD</sequence>
<dbReference type="InterPro" id="IPR043129">
    <property type="entry name" value="ATPase_NBD"/>
</dbReference>
<dbReference type="AlphaFoldDB" id="A0A8H6NPU9"/>
<dbReference type="PANTHER" id="PTHR14187">
    <property type="entry name" value="ALPHA KINASE/ELONGATION FACTOR 2 KINASE"/>
    <property type="match status" value="1"/>
</dbReference>
<name>A0A8H6NPU9_9PEZI</name>
<reference evidence="1" key="1">
    <citation type="journal article" date="2020" name="Phytopathology">
        <title>Genome Sequence Resources of Colletotrichum truncatum, C. plurivorum, C. musicola, and C. sojae: Four Species Pathogenic to Soybean (Glycine max).</title>
        <authorList>
            <person name="Rogerio F."/>
            <person name="Boufleur T.R."/>
            <person name="Ciampi-Guillardi M."/>
            <person name="Sukno S.A."/>
            <person name="Thon M.R."/>
            <person name="Massola Junior N.S."/>
            <person name="Baroncelli R."/>
        </authorList>
    </citation>
    <scope>NUCLEOTIDE SEQUENCE</scope>
    <source>
        <strain evidence="1">LFN0074</strain>
    </source>
</reference>
<accession>A0A8H6NPU9</accession>
<dbReference type="OrthoDB" id="2963168at2759"/>
<proteinExistence type="predicted"/>
<organism evidence="1 2">
    <name type="scientific">Colletotrichum musicola</name>
    <dbReference type="NCBI Taxonomy" id="2175873"/>
    <lineage>
        <taxon>Eukaryota</taxon>
        <taxon>Fungi</taxon>
        <taxon>Dikarya</taxon>
        <taxon>Ascomycota</taxon>
        <taxon>Pezizomycotina</taxon>
        <taxon>Sordariomycetes</taxon>
        <taxon>Hypocreomycetidae</taxon>
        <taxon>Glomerellales</taxon>
        <taxon>Glomerellaceae</taxon>
        <taxon>Colletotrichum</taxon>
        <taxon>Colletotrichum orchidearum species complex</taxon>
    </lineage>
</organism>
<evidence type="ECO:0000313" key="2">
    <source>
        <dbReference type="Proteomes" id="UP000639643"/>
    </source>
</evidence>
<evidence type="ECO:0000313" key="1">
    <source>
        <dbReference type="EMBL" id="KAF6840377.1"/>
    </source>
</evidence>
<comment type="caution">
    <text evidence="1">The sequence shown here is derived from an EMBL/GenBank/DDBJ whole genome shotgun (WGS) entry which is preliminary data.</text>
</comment>
<dbReference type="Proteomes" id="UP000639643">
    <property type="component" value="Unassembled WGS sequence"/>
</dbReference>
<dbReference type="EMBL" id="WIGM01000100">
    <property type="protein sequence ID" value="KAF6840377.1"/>
    <property type="molecule type" value="Genomic_DNA"/>
</dbReference>
<dbReference type="PANTHER" id="PTHR14187:SF5">
    <property type="entry name" value="HEAT SHOCK 70 KDA PROTEIN 12A"/>
    <property type="match status" value="1"/>
</dbReference>
<protein>
    <submittedName>
        <fullName evidence="1">Hsp70 family chaperone</fullName>
    </submittedName>
</protein>
<dbReference type="SUPFAM" id="SSF53067">
    <property type="entry name" value="Actin-like ATPase domain"/>
    <property type="match status" value="1"/>
</dbReference>
<gene>
    <name evidence="1" type="ORF">CMUS01_03914</name>
</gene>